<protein>
    <submittedName>
        <fullName evidence="1">Uncharacterized protein</fullName>
    </submittedName>
</protein>
<dbReference type="AlphaFoldDB" id="A0A0D1XDL5"/>
<reference evidence="1 2" key="1">
    <citation type="submission" date="2015-01" db="EMBL/GenBank/DDBJ databases">
        <title>The Genome Sequence of Ochroconis gallopava CBS43764.</title>
        <authorList>
            <consortium name="The Broad Institute Genomics Platform"/>
            <person name="Cuomo C."/>
            <person name="de Hoog S."/>
            <person name="Gorbushina A."/>
            <person name="Stielow B."/>
            <person name="Teixiera M."/>
            <person name="Abouelleil A."/>
            <person name="Chapman S.B."/>
            <person name="Priest M."/>
            <person name="Young S.K."/>
            <person name="Wortman J."/>
            <person name="Nusbaum C."/>
            <person name="Birren B."/>
        </authorList>
    </citation>
    <scope>NUCLEOTIDE SEQUENCE [LARGE SCALE GENOMIC DNA]</scope>
    <source>
        <strain evidence="1 2">CBS 43764</strain>
    </source>
</reference>
<sequence>MAQEKIHKNIIKKFKREVRARARCREAAIAHIRRRIGPWLSKYRLHSRSRCRRLDTRKTNDYFKPNTLRNEQEPTVIVLSDRVIDECDEAKEHVDSHSGFWSAYFDTLFREQDTPRVIQGSTSNRTS</sequence>
<proteinExistence type="predicted"/>
<evidence type="ECO:0000313" key="1">
    <source>
        <dbReference type="EMBL" id="KIW00326.1"/>
    </source>
</evidence>
<dbReference type="Proteomes" id="UP000053259">
    <property type="component" value="Unassembled WGS sequence"/>
</dbReference>
<evidence type="ECO:0000313" key="2">
    <source>
        <dbReference type="Proteomes" id="UP000053259"/>
    </source>
</evidence>
<organism evidence="1 2">
    <name type="scientific">Verruconis gallopava</name>
    <dbReference type="NCBI Taxonomy" id="253628"/>
    <lineage>
        <taxon>Eukaryota</taxon>
        <taxon>Fungi</taxon>
        <taxon>Dikarya</taxon>
        <taxon>Ascomycota</taxon>
        <taxon>Pezizomycotina</taxon>
        <taxon>Dothideomycetes</taxon>
        <taxon>Pleosporomycetidae</taxon>
        <taxon>Venturiales</taxon>
        <taxon>Sympoventuriaceae</taxon>
        <taxon>Verruconis</taxon>
    </lineage>
</organism>
<dbReference type="HOGENOM" id="CLU_1972159_0_0_1"/>
<accession>A0A0D1XDL5</accession>
<dbReference type="EMBL" id="KN847564">
    <property type="protein sequence ID" value="KIW00326.1"/>
    <property type="molecule type" value="Genomic_DNA"/>
</dbReference>
<dbReference type="VEuPathDB" id="FungiDB:PV09_08039"/>
<dbReference type="RefSeq" id="XP_016210195.1">
    <property type="nucleotide sequence ID" value="XM_016361889.1"/>
</dbReference>
<dbReference type="GeneID" id="27316012"/>
<name>A0A0D1XDL5_9PEZI</name>
<keyword evidence="2" id="KW-1185">Reference proteome</keyword>
<gene>
    <name evidence="1" type="ORF">PV09_08039</name>
</gene>
<dbReference type="InParanoid" id="A0A0D1XDL5"/>